<feature type="repeat" description="ANK" evidence="3">
    <location>
        <begin position="130"/>
        <end position="144"/>
    </location>
</feature>
<name>A0A061R5D9_9CHLO</name>
<dbReference type="SMART" id="SM00248">
    <property type="entry name" value="ANK"/>
    <property type="match status" value="2"/>
</dbReference>
<dbReference type="InterPro" id="IPR002110">
    <property type="entry name" value="Ankyrin_rpt"/>
</dbReference>
<sequence>MSAWKDMFADGSELVERESSVSDQVRPLTALPVDIEKPVPCRITPPATPPSSGGRSLRLWSSFGLSDLHVSAIAGKTEKVEEILSDNPSSVNEASGFGFTPLHMAAGHGHVEVARALLRAGATLEPLGDRGYTPLHLAALHGHA</sequence>
<feature type="repeat" description="ANK" evidence="3">
    <location>
        <begin position="97"/>
        <end position="129"/>
    </location>
</feature>
<accession>A0A061R5D9</accession>
<dbReference type="AlphaFoldDB" id="A0A061R5D9"/>
<keyword evidence="1" id="KW-0677">Repeat</keyword>
<dbReference type="GO" id="GO:0004842">
    <property type="term" value="F:ubiquitin-protein transferase activity"/>
    <property type="evidence" value="ECO:0007669"/>
    <property type="project" value="TreeGrafter"/>
</dbReference>
<dbReference type="SUPFAM" id="SSF48403">
    <property type="entry name" value="Ankyrin repeat"/>
    <property type="match status" value="1"/>
</dbReference>
<dbReference type="Gene3D" id="1.25.40.20">
    <property type="entry name" value="Ankyrin repeat-containing domain"/>
    <property type="match status" value="1"/>
</dbReference>
<dbReference type="PANTHER" id="PTHR24171">
    <property type="entry name" value="ANKYRIN REPEAT DOMAIN-CONTAINING PROTEIN 39-RELATED"/>
    <property type="match status" value="1"/>
</dbReference>
<reference evidence="4" key="1">
    <citation type="submission" date="2014-05" db="EMBL/GenBank/DDBJ databases">
        <title>The transcriptome of the halophilic microalga Tetraselmis sp. GSL018 isolated from the Great Salt Lake, Utah.</title>
        <authorList>
            <person name="Jinkerson R.E."/>
            <person name="D'Adamo S."/>
            <person name="Posewitz M.C."/>
        </authorList>
    </citation>
    <scope>NUCLEOTIDE SEQUENCE</scope>
    <source>
        <strain evidence="4">GSL018</strain>
    </source>
</reference>
<evidence type="ECO:0000256" key="1">
    <source>
        <dbReference type="ARBA" id="ARBA00022737"/>
    </source>
</evidence>
<organism evidence="4">
    <name type="scientific">Tetraselmis sp. GSL018</name>
    <dbReference type="NCBI Taxonomy" id="582737"/>
    <lineage>
        <taxon>Eukaryota</taxon>
        <taxon>Viridiplantae</taxon>
        <taxon>Chlorophyta</taxon>
        <taxon>core chlorophytes</taxon>
        <taxon>Chlorodendrophyceae</taxon>
        <taxon>Chlorodendrales</taxon>
        <taxon>Chlorodendraceae</taxon>
        <taxon>Tetraselmis</taxon>
    </lineage>
</organism>
<evidence type="ECO:0000256" key="2">
    <source>
        <dbReference type="ARBA" id="ARBA00023043"/>
    </source>
</evidence>
<gene>
    <name evidence="4" type="ORF">TSPGSL018_9530</name>
</gene>
<keyword evidence="2 3" id="KW-0040">ANK repeat</keyword>
<dbReference type="Pfam" id="PF12796">
    <property type="entry name" value="Ank_2"/>
    <property type="match status" value="1"/>
</dbReference>
<proteinExistence type="predicted"/>
<evidence type="ECO:0000313" key="4">
    <source>
        <dbReference type="EMBL" id="JAC68102.1"/>
    </source>
</evidence>
<dbReference type="EMBL" id="GBEZ01018324">
    <property type="protein sequence ID" value="JAC68102.1"/>
    <property type="molecule type" value="Transcribed_RNA"/>
</dbReference>
<evidence type="ECO:0000256" key="3">
    <source>
        <dbReference type="PROSITE-ProRule" id="PRU00023"/>
    </source>
</evidence>
<dbReference type="PANTHER" id="PTHR24171:SF8">
    <property type="entry name" value="BRCA1-ASSOCIATED RING DOMAIN PROTEIN 1"/>
    <property type="match status" value="1"/>
</dbReference>
<dbReference type="GO" id="GO:0085020">
    <property type="term" value="P:protein K6-linked ubiquitination"/>
    <property type="evidence" value="ECO:0007669"/>
    <property type="project" value="TreeGrafter"/>
</dbReference>
<dbReference type="PROSITE" id="PS50088">
    <property type="entry name" value="ANK_REPEAT"/>
    <property type="match status" value="2"/>
</dbReference>
<feature type="non-terminal residue" evidence="4">
    <location>
        <position position="144"/>
    </location>
</feature>
<dbReference type="PROSITE" id="PS50297">
    <property type="entry name" value="ANK_REP_REGION"/>
    <property type="match status" value="2"/>
</dbReference>
<protein>
    <submittedName>
        <fullName evidence="4">Uncharacterized protein</fullName>
    </submittedName>
</protein>
<dbReference type="InterPro" id="IPR036770">
    <property type="entry name" value="Ankyrin_rpt-contain_sf"/>
</dbReference>